<organism evidence="2 3">
    <name type="scientific">Rubellicoccus peritrichatus</name>
    <dbReference type="NCBI Taxonomy" id="3080537"/>
    <lineage>
        <taxon>Bacteria</taxon>
        <taxon>Pseudomonadati</taxon>
        <taxon>Verrucomicrobiota</taxon>
        <taxon>Opitutia</taxon>
        <taxon>Puniceicoccales</taxon>
        <taxon>Cerasicoccaceae</taxon>
        <taxon>Rubellicoccus</taxon>
    </lineage>
</organism>
<feature type="signal peptide" evidence="1">
    <location>
        <begin position="1"/>
        <end position="22"/>
    </location>
</feature>
<accession>A0AAQ3LCG0</accession>
<evidence type="ECO:0000256" key="1">
    <source>
        <dbReference type="SAM" id="SignalP"/>
    </source>
</evidence>
<feature type="chain" id="PRO_5043010651" evidence="1">
    <location>
        <begin position="23"/>
        <end position="201"/>
    </location>
</feature>
<protein>
    <submittedName>
        <fullName evidence="2">Uncharacterized protein</fullName>
    </submittedName>
</protein>
<dbReference type="Proteomes" id="UP001304300">
    <property type="component" value="Chromosome"/>
</dbReference>
<dbReference type="EMBL" id="CP136920">
    <property type="protein sequence ID" value="WOO41887.1"/>
    <property type="molecule type" value="Genomic_DNA"/>
</dbReference>
<proteinExistence type="predicted"/>
<evidence type="ECO:0000313" key="2">
    <source>
        <dbReference type="EMBL" id="WOO41887.1"/>
    </source>
</evidence>
<keyword evidence="1" id="KW-0732">Signal</keyword>
<sequence length="201" mass="22718">MPFSRIACFVLISLLPSVFAHAQQKLPVEVSRVNFNSNARPYKWNNIVIQLQANQNPDPQAANPRYVDNITVTLTLGYESKGASPFTFYQAEATLVTLETGKKKEIAFWMPYDVVQRDNLPKEPKYWIVELEVNGQQLNLLVDNKKSFSSGFTNLDSINGFKSQASGKLSETDGILVPTYLSPNPYIDQREPAAFIRKEQQ</sequence>
<dbReference type="RefSeq" id="WP_317834371.1">
    <property type="nucleotide sequence ID" value="NZ_CP136920.1"/>
</dbReference>
<dbReference type="KEGG" id="puo:RZN69_02220"/>
<dbReference type="AlphaFoldDB" id="A0AAQ3LCG0"/>
<evidence type="ECO:0000313" key="3">
    <source>
        <dbReference type="Proteomes" id="UP001304300"/>
    </source>
</evidence>
<keyword evidence="3" id="KW-1185">Reference proteome</keyword>
<reference evidence="2 3" key="1">
    <citation type="submission" date="2023-10" db="EMBL/GenBank/DDBJ databases">
        <title>Rubellicoccus peritrichatus gen. nov., sp. nov., isolated from an algae of coral reef tank.</title>
        <authorList>
            <person name="Luo J."/>
        </authorList>
    </citation>
    <scope>NUCLEOTIDE SEQUENCE [LARGE SCALE GENOMIC DNA]</scope>
    <source>
        <strain evidence="2 3">CR14</strain>
    </source>
</reference>
<name>A0AAQ3LCG0_9BACT</name>
<gene>
    <name evidence="2" type="ORF">RZN69_02220</name>
</gene>